<dbReference type="SMART" id="SM00470">
    <property type="entry name" value="ParB"/>
    <property type="match status" value="1"/>
</dbReference>
<dbReference type="InterPro" id="IPR004437">
    <property type="entry name" value="ParB/RepB/Spo0J"/>
</dbReference>
<evidence type="ECO:0000313" key="5">
    <source>
        <dbReference type="Proteomes" id="UP000196710"/>
    </source>
</evidence>
<dbReference type="InterPro" id="IPR050336">
    <property type="entry name" value="Chromosome_partition/occlusion"/>
</dbReference>
<protein>
    <submittedName>
        <fullName evidence="3">Chromosome partitioning protein ParB</fullName>
    </submittedName>
    <submittedName>
        <fullName evidence="4">ParB/RepB/Spo0J family partition protein</fullName>
    </submittedName>
</protein>
<reference evidence="5" key="2">
    <citation type="submission" date="2017-05" db="EMBL/GenBank/DDBJ databases">
        <title>Improved OligoMM genomes.</title>
        <authorList>
            <person name="Garzetti D."/>
        </authorList>
    </citation>
    <scope>NUCLEOTIDE SEQUENCE [LARGE SCALE GENOMIC DNA]</scope>
    <source>
        <strain evidence="5">KB18</strain>
    </source>
</reference>
<proteinExistence type="inferred from homology"/>
<dbReference type="Gene3D" id="1.10.10.2830">
    <property type="match status" value="1"/>
</dbReference>
<gene>
    <name evidence="3" type="ORF">ADH66_12030</name>
    <name evidence="4" type="ORF">I5Q82_02340</name>
</gene>
<dbReference type="KEGG" id="amur:ADH66_12030"/>
<evidence type="ECO:0000313" key="3">
    <source>
        <dbReference type="EMBL" id="ASB41322.1"/>
    </source>
</evidence>
<dbReference type="Gene3D" id="3.90.1530.30">
    <property type="match status" value="1"/>
</dbReference>
<accession>A0A1Z2XS99</accession>
<evidence type="ECO:0000313" key="4">
    <source>
        <dbReference type="EMBL" id="QQR30589.1"/>
    </source>
</evidence>
<dbReference type="InterPro" id="IPR003115">
    <property type="entry name" value="ParB_N"/>
</dbReference>
<name>A0A1Z2XS99_9FIRM</name>
<evidence type="ECO:0000259" key="2">
    <source>
        <dbReference type="SMART" id="SM00470"/>
    </source>
</evidence>
<sequence>MKSSAAKIQMTGLDALFGEAPAQVTGDQIQEVALSELHPFKDHPFHVIDDEKMQEMAESVAQYGVLVPGIVRPRPEGGYEIIAGHRRTRASELAGKETMPVIVRDMDDDEATIIMVDSNLQREKILPSEKAFAYKMKLEAMNHQGQRSDLTCERAVHRLKSRDILAQQAGEKSGMAITRYISLTRLIEPFLQYVDEGKISVSCAADYLSALSENQQWDVKQVMTSTGLFPSPKQMAELKEYSRANGWNAEGVCEILKVQVNKLVQVTIKSKKLSQYFPKEYTQQQMEEVILSLLESWKNQQKGAEQDGNDI</sequence>
<dbReference type="EMBL" id="CP065321">
    <property type="protein sequence ID" value="QQR30589.1"/>
    <property type="molecule type" value="Genomic_DNA"/>
</dbReference>
<dbReference type="EMBL" id="CP021422">
    <property type="protein sequence ID" value="ASB41322.1"/>
    <property type="molecule type" value="Genomic_DNA"/>
</dbReference>
<comment type="similarity">
    <text evidence="1">Belongs to the ParB family.</text>
</comment>
<dbReference type="InterPro" id="IPR036086">
    <property type="entry name" value="ParB/Sulfiredoxin_sf"/>
</dbReference>
<dbReference type="PANTHER" id="PTHR33375:SF1">
    <property type="entry name" value="CHROMOSOME-PARTITIONING PROTEIN PARB-RELATED"/>
    <property type="match status" value="1"/>
</dbReference>
<evidence type="ECO:0000313" key="6">
    <source>
        <dbReference type="Proteomes" id="UP000596035"/>
    </source>
</evidence>
<dbReference type="Pfam" id="PF02195">
    <property type="entry name" value="ParB_N"/>
    <property type="match status" value="1"/>
</dbReference>
<organism evidence="4 6">
    <name type="scientific">Acutalibacter muris</name>
    <dbReference type="NCBI Taxonomy" id="1796620"/>
    <lineage>
        <taxon>Bacteria</taxon>
        <taxon>Bacillati</taxon>
        <taxon>Bacillota</taxon>
        <taxon>Clostridia</taxon>
        <taxon>Eubacteriales</taxon>
        <taxon>Acutalibacteraceae</taxon>
        <taxon>Acutalibacter</taxon>
    </lineage>
</organism>
<dbReference type="AlphaFoldDB" id="A0A1Z2XS99"/>
<dbReference type="GO" id="GO:0005694">
    <property type="term" value="C:chromosome"/>
    <property type="evidence" value="ECO:0007669"/>
    <property type="project" value="TreeGrafter"/>
</dbReference>
<feature type="domain" description="ParB-like N-terminal" evidence="2">
    <location>
        <begin position="30"/>
        <end position="120"/>
    </location>
</feature>
<dbReference type="Proteomes" id="UP000196710">
    <property type="component" value="Chromosome"/>
</dbReference>
<dbReference type="SUPFAM" id="SSF110849">
    <property type="entry name" value="ParB/Sulfiredoxin"/>
    <property type="match status" value="1"/>
</dbReference>
<dbReference type="NCBIfam" id="TIGR00180">
    <property type="entry name" value="parB_part"/>
    <property type="match status" value="1"/>
</dbReference>
<dbReference type="GO" id="GO:0003677">
    <property type="term" value="F:DNA binding"/>
    <property type="evidence" value="ECO:0007669"/>
    <property type="project" value="InterPro"/>
</dbReference>
<dbReference type="PANTHER" id="PTHR33375">
    <property type="entry name" value="CHROMOSOME-PARTITIONING PROTEIN PARB-RELATED"/>
    <property type="match status" value="1"/>
</dbReference>
<dbReference type="RefSeq" id="WP_066540414.1">
    <property type="nucleotide sequence ID" value="NZ_CP021422.1"/>
</dbReference>
<reference evidence="4 6" key="3">
    <citation type="submission" date="2020-11" db="EMBL/GenBank/DDBJ databases">
        <title>Closed and high quality bacterial genomes of the OMM12 community.</title>
        <authorList>
            <person name="Marbouty M."/>
            <person name="Lamy-Besnier Q."/>
            <person name="Debarbieux L."/>
            <person name="Koszul R."/>
        </authorList>
    </citation>
    <scope>NUCLEOTIDE SEQUENCE [LARGE SCALE GENOMIC DNA]</scope>
    <source>
        <strain evidence="4 6">KB18</strain>
    </source>
</reference>
<evidence type="ECO:0000256" key="1">
    <source>
        <dbReference type="ARBA" id="ARBA00006295"/>
    </source>
</evidence>
<dbReference type="Proteomes" id="UP000596035">
    <property type="component" value="Chromosome"/>
</dbReference>
<dbReference type="CDD" id="cd16407">
    <property type="entry name" value="ParB_N_like"/>
    <property type="match status" value="1"/>
</dbReference>
<dbReference type="GO" id="GO:0007059">
    <property type="term" value="P:chromosome segregation"/>
    <property type="evidence" value="ECO:0007669"/>
    <property type="project" value="TreeGrafter"/>
</dbReference>
<reference evidence="3" key="1">
    <citation type="journal article" date="2017" name="Genome Announc.">
        <title>High-Quality Whole-Genome Sequences of the Oligo-Mouse-Microbiota Bacterial Community.</title>
        <authorList>
            <person name="Garzetti D."/>
            <person name="Brugiroux S."/>
            <person name="Bunk B."/>
            <person name="Pukall R."/>
            <person name="McCoy K.D."/>
            <person name="Macpherson A.J."/>
            <person name="Stecher B."/>
        </authorList>
    </citation>
    <scope>NUCLEOTIDE SEQUENCE</scope>
    <source>
        <strain evidence="3">KB18</strain>
    </source>
</reference>
<dbReference type="SUPFAM" id="SSF109709">
    <property type="entry name" value="KorB DNA-binding domain-like"/>
    <property type="match status" value="1"/>
</dbReference>
<keyword evidence="5" id="KW-1185">Reference proteome</keyword>